<feature type="domain" description="Pre-mRNA polyadenylation factor Fip1" evidence="6">
    <location>
        <begin position="320"/>
        <end position="362"/>
    </location>
</feature>
<feature type="compositionally biased region" description="Basic and acidic residues" evidence="5">
    <location>
        <begin position="601"/>
        <end position="616"/>
    </location>
</feature>
<gene>
    <name evidence="7" type="ORF">M6B38_367765</name>
</gene>
<feature type="compositionally biased region" description="Basic and acidic residues" evidence="5">
    <location>
        <begin position="1024"/>
        <end position="1107"/>
    </location>
</feature>
<dbReference type="Pfam" id="PF05182">
    <property type="entry name" value="Fip1"/>
    <property type="match status" value="1"/>
</dbReference>
<evidence type="ECO:0000259" key="6">
    <source>
        <dbReference type="Pfam" id="PF05182"/>
    </source>
</evidence>
<keyword evidence="3" id="KW-0507">mRNA processing</keyword>
<feature type="compositionally biased region" description="Basic and acidic residues" evidence="5">
    <location>
        <begin position="1274"/>
        <end position="1286"/>
    </location>
</feature>
<dbReference type="PANTHER" id="PTHR36884:SF1">
    <property type="entry name" value="FIP1[V]-LIKE PROTEIN"/>
    <property type="match status" value="1"/>
</dbReference>
<reference evidence="7" key="1">
    <citation type="journal article" date="2023" name="GigaByte">
        <title>Genome assembly of the bearded iris, Iris pallida Lam.</title>
        <authorList>
            <person name="Bruccoleri R.E."/>
            <person name="Oakeley E.J."/>
            <person name="Faust A.M.E."/>
            <person name="Altorfer M."/>
            <person name="Dessus-Babus S."/>
            <person name="Burckhardt D."/>
            <person name="Oertli M."/>
            <person name="Naumann U."/>
            <person name="Petersen F."/>
            <person name="Wong J."/>
        </authorList>
    </citation>
    <scope>NUCLEOTIDE SEQUENCE</scope>
    <source>
        <strain evidence="7">GSM-AAB239-AS_SAM_17_03QT</strain>
    </source>
</reference>
<evidence type="ECO:0000313" key="8">
    <source>
        <dbReference type="Proteomes" id="UP001140949"/>
    </source>
</evidence>
<evidence type="ECO:0000256" key="3">
    <source>
        <dbReference type="ARBA" id="ARBA00022664"/>
    </source>
</evidence>
<dbReference type="GO" id="GO:0003723">
    <property type="term" value="F:RNA binding"/>
    <property type="evidence" value="ECO:0007669"/>
    <property type="project" value="TreeGrafter"/>
</dbReference>
<comment type="subcellular location">
    <subcellularLocation>
        <location evidence="1">Nucleus</location>
    </subcellularLocation>
</comment>
<sequence>MDDDDDFGDLYTDIIPSVSVTSASPLPGGDGIPIGNPSSHLPPPETLIQDPNDDWLPENWNDDDDDVVAAATAPADFVTAAATATEDVRESRVFEPVGSFGVLELEIGADRVIPGLSSSSAPVPAPAEPKSSNSEEWDSESDDDLQIVLNDAGDDQMMMTEEDEGGEELGLQHRAIEEQDWGEGEPPMGAAAAAEGEKEGQEAAKVSCAAGAAVAATTTRVGYGAHGFNQQHHSMYKYVRPGAPVVGSMGPPGQIRPPPLGAIAGRGRGDWRPPGIRGISNAQKGFMSGYSVPTWGNSSSGRAFGGGLDFTLPSHKTVFDVDIESFEEKPWRHPGVDITDYFNFGLNEDGWKDYSKQLDQLRLGSTMQSRIRVYEGGRPEQDYDPDLPPELAAAAGHHDISVDNYGKIENGQVDPSGQGRGAPCSRPPLPIGRAIQVETGNGERLPSIDTRPPRTRDTDAIIEIVLQDSMYDSAIYNAGVEQAEKNIQGEQLKRISDIEGDKRGGSEYPDQFPQNINGRKKEMVNRRVPFAPEGDGILPFPPESPLHYHPNSRLRSPLNPSGSVGTRHGGRLGQGASCGRCSSTSGDNSNDAIGSRSTQVKNHDSHKKEKTEDSKEGNGTPEASTDIAVETAGDQSIEHKEDGHDDRLALGGNVDVEGEETSDFQISGKISHGGSIIHSSRKHKLCSRVEQPVIQENVDGEDLRATYSDNSRAKSGSSKECQKRYDNGEEVVQEGLSRRARDLRGSQEEEHMTRGREDYGREGRRDMDRNRTSKGREGIHNPCRDRESNSAHLPRGRSEGFERPKESDNLFRQRREDDIHRRSKDEDLRRERIDETGLRNRSKVRSDRNDKDDGIHTMKRLDDGDWRGRPREGGPRQRERDDGLSSRRENLDEHPVNRKKDDDHSRRERVDREDSLPGYRAREDSSRRKRERDDSADRRRREETSRLRGKPDDHHTSKHRDESWRHREREDGQQLKLPHDESLTQREREDGRGVTRGGRSIEDKPLGGNGRNKSNSKGIVSDTEYLHRDKRRHAEQSKKGDHTGDENSLHKARDEAHAREKHYNNEERSSRHERLSIHRDRPTSASDNHHMSKERFRESTRKSKDSEGIGPNSQGLGKRKHEDRNTQPYEKVKSKGTIEQESENPSVSKKSRQLAHSSERHGENIASDDENQEESRKGRSKLERWTSHKERDFSATAMLPSLSSKVVEVESTDNAVVATDVLPKIEGNNASDPDPKSADEGEITENLGDDQDRHLDTVEKLKKRSERFKLPMPGEKDTIVGKKPENEVQLIQQTESVADTEVKPERPARKRRWTGS</sequence>
<feature type="compositionally biased region" description="Basic and acidic residues" evidence="5">
    <location>
        <begin position="1173"/>
        <end position="1193"/>
    </location>
</feature>
<reference evidence="7" key="2">
    <citation type="submission" date="2023-04" db="EMBL/GenBank/DDBJ databases">
        <authorList>
            <person name="Bruccoleri R.E."/>
            <person name="Oakeley E.J."/>
            <person name="Faust A.-M."/>
            <person name="Dessus-Babus S."/>
            <person name="Altorfer M."/>
            <person name="Burckhardt D."/>
            <person name="Oertli M."/>
            <person name="Naumann U."/>
            <person name="Petersen F."/>
            <person name="Wong J."/>
        </authorList>
    </citation>
    <scope>NUCLEOTIDE SEQUENCE</scope>
    <source>
        <strain evidence="7">GSM-AAB239-AS_SAM_17_03QT</strain>
        <tissue evidence="7">Leaf</tissue>
    </source>
</reference>
<feature type="region of interest" description="Disordered" evidence="5">
    <location>
        <begin position="405"/>
        <end position="431"/>
    </location>
</feature>
<feature type="region of interest" description="Disordered" evidence="5">
    <location>
        <begin position="499"/>
        <end position="521"/>
    </location>
</feature>
<feature type="region of interest" description="Disordered" evidence="5">
    <location>
        <begin position="1223"/>
        <end position="1316"/>
    </location>
</feature>
<feature type="region of interest" description="Disordered" evidence="5">
    <location>
        <begin position="19"/>
        <end position="64"/>
    </location>
</feature>
<feature type="compositionally biased region" description="Acidic residues" evidence="5">
    <location>
        <begin position="1240"/>
        <end position="1249"/>
    </location>
</feature>
<dbReference type="Proteomes" id="UP001140949">
    <property type="component" value="Unassembled WGS sequence"/>
</dbReference>
<feature type="compositionally biased region" description="Polar residues" evidence="5">
    <location>
        <begin position="580"/>
        <end position="600"/>
    </location>
</feature>
<name>A0AAX6GEE6_IRIPA</name>
<evidence type="ECO:0000256" key="1">
    <source>
        <dbReference type="ARBA" id="ARBA00004123"/>
    </source>
</evidence>
<dbReference type="GO" id="GO:0016607">
    <property type="term" value="C:nuclear speck"/>
    <property type="evidence" value="ECO:0007669"/>
    <property type="project" value="TreeGrafter"/>
</dbReference>
<protein>
    <submittedName>
        <fullName evidence="7">FIP1[V]-like protein isoform X2</fullName>
    </submittedName>
</protein>
<feature type="compositionally biased region" description="Basic and acidic residues" evidence="5">
    <location>
        <begin position="1120"/>
        <end position="1138"/>
    </location>
</feature>
<dbReference type="InterPro" id="IPR044976">
    <property type="entry name" value="FIPS5/FIPS3-like"/>
</dbReference>
<feature type="compositionally biased region" description="Low complexity" evidence="5">
    <location>
        <begin position="117"/>
        <end position="134"/>
    </location>
</feature>
<organism evidence="7 8">
    <name type="scientific">Iris pallida</name>
    <name type="common">Sweet iris</name>
    <dbReference type="NCBI Taxonomy" id="29817"/>
    <lineage>
        <taxon>Eukaryota</taxon>
        <taxon>Viridiplantae</taxon>
        <taxon>Streptophyta</taxon>
        <taxon>Embryophyta</taxon>
        <taxon>Tracheophyta</taxon>
        <taxon>Spermatophyta</taxon>
        <taxon>Magnoliopsida</taxon>
        <taxon>Liliopsida</taxon>
        <taxon>Asparagales</taxon>
        <taxon>Iridaceae</taxon>
        <taxon>Iridoideae</taxon>
        <taxon>Irideae</taxon>
        <taxon>Iris</taxon>
    </lineage>
</organism>
<feature type="compositionally biased region" description="Basic and acidic residues" evidence="5">
    <location>
        <begin position="736"/>
        <end position="789"/>
    </location>
</feature>
<keyword evidence="8" id="KW-1185">Reference proteome</keyword>
<feature type="region of interest" description="Disordered" evidence="5">
    <location>
        <begin position="696"/>
        <end position="1196"/>
    </location>
</feature>
<feature type="compositionally biased region" description="Polar residues" evidence="5">
    <location>
        <begin position="707"/>
        <end position="719"/>
    </location>
</feature>
<proteinExistence type="inferred from homology"/>
<feature type="compositionally biased region" description="Polar residues" evidence="5">
    <location>
        <begin position="1139"/>
        <end position="1148"/>
    </location>
</feature>
<feature type="compositionally biased region" description="Basic and acidic residues" evidence="5">
    <location>
        <begin position="1250"/>
        <end position="1260"/>
    </location>
</feature>
<keyword evidence="4" id="KW-0539">Nucleus</keyword>
<accession>A0AAX6GEE6</accession>
<feature type="region of interest" description="Disordered" evidence="5">
    <location>
        <begin position="117"/>
        <end position="142"/>
    </location>
</feature>
<dbReference type="GO" id="GO:0006397">
    <property type="term" value="P:mRNA processing"/>
    <property type="evidence" value="ECO:0007669"/>
    <property type="project" value="UniProtKB-KW"/>
</dbReference>
<evidence type="ECO:0000313" key="7">
    <source>
        <dbReference type="EMBL" id="KAJ6827126.1"/>
    </source>
</evidence>
<comment type="similarity">
    <text evidence="2">Belongs to the FIP1 family.</text>
</comment>
<dbReference type="InterPro" id="IPR007854">
    <property type="entry name" value="Fip1_dom"/>
</dbReference>
<evidence type="ECO:0000256" key="4">
    <source>
        <dbReference type="ARBA" id="ARBA00023242"/>
    </source>
</evidence>
<feature type="compositionally biased region" description="Acidic residues" evidence="5">
    <location>
        <begin position="51"/>
        <end position="64"/>
    </location>
</feature>
<feature type="region of interest" description="Disordered" evidence="5">
    <location>
        <begin position="534"/>
        <end position="651"/>
    </location>
</feature>
<feature type="compositionally biased region" description="Basic and acidic residues" evidence="5">
    <location>
        <begin position="796"/>
        <end position="1005"/>
    </location>
</feature>
<evidence type="ECO:0000256" key="2">
    <source>
        <dbReference type="ARBA" id="ARBA00007459"/>
    </source>
</evidence>
<evidence type="ECO:0000256" key="5">
    <source>
        <dbReference type="SAM" id="MobiDB-lite"/>
    </source>
</evidence>
<dbReference type="EMBL" id="JANAVB010020400">
    <property type="protein sequence ID" value="KAJ6827126.1"/>
    <property type="molecule type" value="Genomic_DNA"/>
</dbReference>
<comment type="caution">
    <text evidence="7">The sequence shown here is derived from an EMBL/GenBank/DDBJ whole genome shotgun (WGS) entry which is preliminary data.</text>
</comment>
<dbReference type="PANTHER" id="PTHR36884">
    <property type="entry name" value="FIP1[III]-LIKE PROTEIN"/>
    <property type="match status" value="1"/>
</dbReference>
<feature type="compositionally biased region" description="Basic and acidic residues" evidence="5">
    <location>
        <begin position="636"/>
        <end position="648"/>
    </location>
</feature>